<evidence type="ECO:0000259" key="11">
    <source>
        <dbReference type="Pfam" id="PF14748"/>
    </source>
</evidence>
<dbReference type="AlphaFoldDB" id="A0A0K9YM48"/>
<comment type="function">
    <text evidence="5 6">Catalyzes the reduction of 1-pyrroline-5-carboxylate (PCA) to L-proline.</text>
</comment>
<evidence type="ECO:0000256" key="3">
    <source>
        <dbReference type="ARBA" id="ARBA00022857"/>
    </source>
</evidence>
<keyword evidence="3 6" id="KW-0521">NADP</keyword>
<dbReference type="Gene3D" id="3.40.50.720">
    <property type="entry name" value="NAD(P)-binding Rossmann-like Domain"/>
    <property type="match status" value="1"/>
</dbReference>
<keyword evidence="2 6" id="KW-0641">Proline biosynthesis</keyword>
<feature type="binding site" evidence="8">
    <location>
        <begin position="79"/>
        <end position="82"/>
    </location>
    <ligand>
        <name>NADP(+)</name>
        <dbReference type="ChEBI" id="CHEBI:58349"/>
    </ligand>
</feature>
<dbReference type="PANTHER" id="PTHR11645">
    <property type="entry name" value="PYRROLINE-5-CARBOXYLATE REDUCTASE"/>
    <property type="match status" value="1"/>
</dbReference>
<name>A0A0K9YM48_9BACL</name>
<dbReference type="InterPro" id="IPR000304">
    <property type="entry name" value="Pyrroline-COOH_reductase"/>
</dbReference>
<evidence type="ECO:0000256" key="1">
    <source>
        <dbReference type="ARBA" id="ARBA00005525"/>
    </source>
</evidence>
<dbReference type="Pfam" id="PF03807">
    <property type="entry name" value="F420_oxidored"/>
    <property type="match status" value="1"/>
</dbReference>
<comment type="similarity">
    <text evidence="1 6 9">Belongs to the pyrroline-5-carboxylate reductase family.</text>
</comment>
<dbReference type="Pfam" id="PF14748">
    <property type="entry name" value="P5CR_dimer"/>
    <property type="match status" value="1"/>
</dbReference>
<evidence type="ECO:0000256" key="9">
    <source>
        <dbReference type="RuleBase" id="RU003903"/>
    </source>
</evidence>
<dbReference type="RefSeq" id="WP_049741778.1">
    <property type="nucleotide sequence ID" value="NZ_BJON01000009.1"/>
</dbReference>
<dbReference type="UniPathway" id="UPA00098">
    <property type="reaction ID" value="UER00361"/>
</dbReference>
<keyword evidence="6" id="KW-0963">Cytoplasm</keyword>
<dbReference type="GO" id="GO:0055129">
    <property type="term" value="P:L-proline biosynthetic process"/>
    <property type="evidence" value="ECO:0007669"/>
    <property type="project" value="UniProtKB-UniRule"/>
</dbReference>
<dbReference type="Proteomes" id="UP000036834">
    <property type="component" value="Unassembled WGS sequence"/>
</dbReference>
<evidence type="ECO:0000313" key="14">
    <source>
        <dbReference type="Proteomes" id="UP000036834"/>
    </source>
</evidence>
<comment type="catalytic activity">
    <reaction evidence="6">
        <text>L-proline + NAD(+) = (S)-1-pyrroline-5-carboxylate + NADH + 2 H(+)</text>
        <dbReference type="Rhea" id="RHEA:14105"/>
        <dbReference type="ChEBI" id="CHEBI:15378"/>
        <dbReference type="ChEBI" id="CHEBI:17388"/>
        <dbReference type="ChEBI" id="CHEBI:57540"/>
        <dbReference type="ChEBI" id="CHEBI:57945"/>
        <dbReference type="ChEBI" id="CHEBI:60039"/>
        <dbReference type="EC" id="1.5.1.2"/>
    </reaction>
</comment>
<comment type="subcellular location">
    <subcellularLocation>
        <location evidence="6">Cytoplasm</location>
    </subcellularLocation>
</comment>
<keyword evidence="4 6" id="KW-0560">Oxidoreductase</keyword>
<dbReference type="InterPro" id="IPR008927">
    <property type="entry name" value="6-PGluconate_DH-like_C_sf"/>
</dbReference>
<feature type="domain" description="Pyrroline-5-carboxylate reductase catalytic N-terminal" evidence="10">
    <location>
        <begin position="12"/>
        <end position="108"/>
    </location>
</feature>
<dbReference type="Proteomes" id="UP000319578">
    <property type="component" value="Unassembled WGS sequence"/>
</dbReference>
<dbReference type="STRING" id="54915.ADS79_28270"/>
<accession>A0A0K9YM48</accession>
<evidence type="ECO:0000256" key="6">
    <source>
        <dbReference type="HAMAP-Rule" id="MF_01925"/>
    </source>
</evidence>
<sequence length="280" mass="29921">MSNQDKLCMAGRIGFLGAGSIVEAMLSGILKKGLLSTDRLLVSNRNNRERLKELADSYGVQYTQDKLEVARSSDILILAIKPKDAQEALRELRGVVHTGQLVISVVAGVSTTLIGEWLGVNCPIVRTMPNTSSAVGLSATGLAANPFVTEEQLQQATCLFEAIGTVYTVAEEELDIITGLSGSGPAYIYYLVEAMMAAGATAGLDREMARQLTLQTVIGAAQMLLETRADPAILRKQVTSPGGTTQAGLEVLEAYQFQQGVTAAILRASERSREMGAQYH</sequence>
<protein>
    <recommendedName>
        <fullName evidence="6 7">Pyrroline-5-carboxylate reductase</fullName>
        <shortName evidence="6">P5C reductase</shortName>
        <shortName evidence="6">P5CR</shortName>
        <ecNumber evidence="6 7">1.5.1.2</ecNumber>
    </recommendedName>
    <alternativeName>
        <fullName evidence="6">PCA reductase</fullName>
    </alternativeName>
</protein>
<proteinExistence type="inferred from homology"/>
<comment type="caution">
    <text evidence="13">The sequence shown here is derived from an EMBL/GenBank/DDBJ whole genome shotgun (WGS) entry which is preliminary data.</text>
</comment>
<dbReference type="PROSITE" id="PS00521">
    <property type="entry name" value="P5CR"/>
    <property type="match status" value="1"/>
</dbReference>
<evidence type="ECO:0000259" key="10">
    <source>
        <dbReference type="Pfam" id="PF03807"/>
    </source>
</evidence>
<dbReference type="HAMAP" id="MF_01925">
    <property type="entry name" value="P5C_reductase"/>
    <property type="match status" value="1"/>
</dbReference>
<evidence type="ECO:0000256" key="5">
    <source>
        <dbReference type="ARBA" id="ARBA00058118"/>
    </source>
</evidence>
<dbReference type="PATRIC" id="fig|54915.3.peg.4859"/>
<keyword evidence="6 9" id="KW-0028">Amino-acid biosynthesis</keyword>
<comment type="catalytic activity">
    <reaction evidence="6 9">
        <text>L-proline + NADP(+) = (S)-1-pyrroline-5-carboxylate + NADPH + 2 H(+)</text>
        <dbReference type="Rhea" id="RHEA:14109"/>
        <dbReference type="ChEBI" id="CHEBI:15378"/>
        <dbReference type="ChEBI" id="CHEBI:17388"/>
        <dbReference type="ChEBI" id="CHEBI:57783"/>
        <dbReference type="ChEBI" id="CHEBI:58349"/>
        <dbReference type="ChEBI" id="CHEBI:60039"/>
        <dbReference type="EC" id="1.5.1.2"/>
    </reaction>
</comment>
<dbReference type="Gene3D" id="1.10.3730.10">
    <property type="entry name" value="ProC C-terminal domain-like"/>
    <property type="match status" value="1"/>
</dbReference>
<dbReference type="SUPFAM" id="SSF51735">
    <property type="entry name" value="NAD(P)-binding Rossmann-fold domains"/>
    <property type="match status" value="1"/>
</dbReference>
<reference evidence="14" key="1">
    <citation type="submission" date="2015-07" db="EMBL/GenBank/DDBJ databases">
        <title>Genome sequencing project for genomic taxonomy and phylogenomics of Bacillus-like bacteria.</title>
        <authorList>
            <person name="Liu B."/>
            <person name="Wang J."/>
            <person name="Zhu Y."/>
            <person name="Liu G."/>
            <person name="Chen Q."/>
            <person name="Chen Z."/>
            <person name="Lan J."/>
            <person name="Che J."/>
            <person name="Ge C."/>
            <person name="Shi H."/>
            <person name="Pan Z."/>
            <person name="Liu X."/>
        </authorList>
    </citation>
    <scope>NUCLEOTIDE SEQUENCE [LARGE SCALE GENOMIC DNA]</scope>
    <source>
        <strain evidence="14">DSM 9887</strain>
    </source>
</reference>
<evidence type="ECO:0000256" key="8">
    <source>
        <dbReference type="PIRSR" id="PIRSR000193-1"/>
    </source>
</evidence>
<dbReference type="GO" id="GO:0005737">
    <property type="term" value="C:cytoplasm"/>
    <property type="evidence" value="ECO:0007669"/>
    <property type="project" value="UniProtKB-SubCell"/>
</dbReference>
<dbReference type="GO" id="GO:0004735">
    <property type="term" value="F:pyrroline-5-carboxylate reductase activity"/>
    <property type="evidence" value="ECO:0007669"/>
    <property type="project" value="UniProtKB-UniRule"/>
</dbReference>
<evidence type="ECO:0000256" key="7">
    <source>
        <dbReference type="NCBIfam" id="TIGR00112"/>
    </source>
</evidence>
<dbReference type="FunFam" id="1.10.3730.10:FF:000001">
    <property type="entry name" value="Pyrroline-5-carboxylate reductase"/>
    <property type="match status" value="1"/>
</dbReference>
<gene>
    <name evidence="6 12" type="primary">proC</name>
    <name evidence="13" type="ORF">ADS79_28270</name>
    <name evidence="12" type="ORF">BRE01_26220</name>
</gene>
<dbReference type="InterPro" id="IPR029036">
    <property type="entry name" value="P5CR_dimer"/>
</dbReference>
<feature type="domain" description="Pyrroline-5-carboxylate reductase dimerisation" evidence="11">
    <location>
        <begin position="171"/>
        <end position="275"/>
    </location>
</feature>
<evidence type="ECO:0000313" key="15">
    <source>
        <dbReference type="Proteomes" id="UP000319578"/>
    </source>
</evidence>
<dbReference type="NCBIfam" id="TIGR00112">
    <property type="entry name" value="proC"/>
    <property type="match status" value="1"/>
</dbReference>
<evidence type="ECO:0000313" key="13">
    <source>
        <dbReference type="EMBL" id="KNB69746.1"/>
    </source>
</evidence>
<keyword evidence="15" id="KW-1185">Reference proteome</keyword>
<dbReference type="EC" id="1.5.1.2" evidence="6 7"/>
<evidence type="ECO:0000256" key="4">
    <source>
        <dbReference type="ARBA" id="ARBA00023002"/>
    </source>
</evidence>
<dbReference type="InterPro" id="IPR036291">
    <property type="entry name" value="NAD(P)-bd_dom_sf"/>
</dbReference>
<evidence type="ECO:0000313" key="12">
    <source>
        <dbReference type="EMBL" id="GED68920.1"/>
    </source>
</evidence>
<organism evidence="13 14">
    <name type="scientific">Brevibacillus reuszeri</name>
    <dbReference type="NCBI Taxonomy" id="54915"/>
    <lineage>
        <taxon>Bacteria</taxon>
        <taxon>Bacillati</taxon>
        <taxon>Bacillota</taxon>
        <taxon>Bacilli</taxon>
        <taxon>Bacillales</taxon>
        <taxon>Paenibacillaceae</taxon>
        <taxon>Brevibacillus</taxon>
    </lineage>
</organism>
<evidence type="ECO:0000256" key="2">
    <source>
        <dbReference type="ARBA" id="ARBA00022650"/>
    </source>
</evidence>
<dbReference type="EMBL" id="LGIQ01000011">
    <property type="protein sequence ID" value="KNB69746.1"/>
    <property type="molecule type" value="Genomic_DNA"/>
</dbReference>
<dbReference type="OrthoDB" id="9805754at2"/>
<dbReference type="EMBL" id="BJON01000009">
    <property type="protein sequence ID" value="GED68920.1"/>
    <property type="molecule type" value="Genomic_DNA"/>
</dbReference>
<dbReference type="PANTHER" id="PTHR11645:SF49">
    <property type="entry name" value="PYRROLINE-5-CARBOXYLATE REDUCTASE 1"/>
    <property type="match status" value="1"/>
</dbReference>
<reference evidence="13" key="2">
    <citation type="submission" date="2015-07" db="EMBL/GenBank/DDBJ databases">
        <title>MeaNS - Measles Nucleotide Surveillance Program.</title>
        <authorList>
            <person name="Tran T."/>
            <person name="Druce J."/>
        </authorList>
    </citation>
    <scope>NUCLEOTIDE SEQUENCE</scope>
    <source>
        <strain evidence="13">DSM 9887</strain>
    </source>
</reference>
<dbReference type="InterPro" id="IPR028939">
    <property type="entry name" value="P5C_Rdtase_cat_N"/>
</dbReference>
<dbReference type="SUPFAM" id="SSF48179">
    <property type="entry name" value="6-phosphogluconate dehydrogenase C-terminal domain-like"/>
    <property type="match status" value="1"/>
</dbReference>
<comment type="pathway">
    <text evidence="6 9">Amino-acid biosynthesis; L-proline biosynthesis; L-proline from L-glutamate 5-semialdehyde: step 1/1.</text>
</comment>
<dbReference type="PIRSF" id="PIRSF000193">
    <property type="entry name" value="Pyrrol-5-carb_rd"/>
    <property type="match status" value="1"/>
</dbReference>
<reference evidence="12 15" key="3">
    <citation type="submission" date="2019-06" db="EMBL/GenBank/DDBJ databases">
        <title>Whole genome shotgun sequence of Brevibacillus reuszeri NBRC 15719.</title>
        <authorList>
            <person name="Hosoyama A."/>
            <person name="Uohara A."/>
            <person name="Ohji S."/>
            <person name="Ichikawa N."/>
        </authorList>
    </citation>
    <scope>NUCLEOTIDE SEQUENCE [LARGE SCALE GENOMIC DNA]</scope>
    <source>
        <strain evidence="12 15">NBRC 15719</strain>
    </source>
</reference>
<dbReference type="InterPro" id="IPR053790">
    <property type="entry name" value="P5CR-like_CS"/>
</dbReference>